<evidence type="ECO:0000313" key="2">
    <source>
        <dbReference type="Proteomes" id="UP001295794"/>
    </source>
</evidence>
<evidence type="ECO:0008006" key="3">
    <source>
        <dbReference type="Google" id="ProtNLM"/>
    </source>
</evidence>
<accession>A0AAD2HNR3</accession>
<gene>
    <name evidence="1" type="ORF">MYCIT1_LOCUS26346</name>
</gene>
<comment type="caution">
    <text evidence="1">The sequence shown here is derived from an EMBL/GenBank/DDBJ whole genome shotgun (WGS) entry which is preliminary data.</text>
</comment>
<name>A0AAD2HNR3_9AGAR</name>
<protein>
    <recommendedName>
        <fullName evidence="3">Condensation domain-containing protein</fullName>
    </recommendedName>
</protein>
<keyword evidence="2" id="KW-1185">Reference proteome</keyword>
<sequence length="571" mass="64142">MWTWTRACEGVYTRELGYNEWSFYYDSHINGTADTLSQFMVTTSQTEKHRFAPESISRAWYHLKRQFPLLAATVSCPTAEGPPQFRVASSRLDTVIPNEITFGKVASAEAAKDLGYEIINGPRVLSDDLLGRLIVISQSGEPTTFHLYLHVAHLITDGATNARLPAALLELMSGDLKYSDFDLEATLAMALPADALVPGLKFSLAKQRWRNAAGRVISAIRESKRKARTQVRAHFQLLKLFAGRSDSAETVRSYRNATSSTFRYGQQDLWYESPALSLFPGLLELSFSADASVGFLETLKEQNVTLGNALVVLGQVALARLLSRRYARSEMSPEEWSFRRTQATYTGGPLNLRAFLDSNWGRNGGVNVGGVYVGYFFLAAPFIPIGSGASAVPTLSSLMSKAQFTHRCRELKVQAQRYFKHPLFLEIGAARFPARVTAMKEWAEQWTRDPKKYVDDAEQQMERWNSLSAEGQAQHQGSVLSFAWSTFASRDAPSNFPLGAETPRLQLKESMSRLHCRTGELYLSAGVVRDCFRLVLFYDENVFMEETTREWINEISEAMHFYLGKDNKSKL</sequence>
<dbReference type="EMBL" id="CAVNYO010000419">
    <property type="protein sequence ID" value="CAK5277367.1"/>
    <property type="molecule type" value="Genomic_DNA"/>
</dbReference>
<dbReference type="AlphaFoldDB" id="A0AAD2HNR3"/>
<dbReference type="InterPro" id="IPR023213">
    <property type="entry name" value="CAT-like_dom_sf"/>
</dbReference>
<evidence type="ECO:0000313" key="1">
    <source>
        <dbReference type="EMBL" id="CAK5277367.1"/>
    </source>
</evidence>
<dbReference type="Proteomes" id="UP001295794">
    <property type="component" value="Unassembled WGS sequence"/>
</dbReference>
<dbReference type="Gene3D" id="3.30.559.10">
    <property type="entry name" value="Chloramphenicol acetyltransferase-like domain"/>
    <property type="match status" value="1"/>
</dbReference>
<organism evidence="1 2">
    <name type="scientific">Mycena citricolor</name>
    <dbReference type="NCBI Taxonomy" id="2018698"/>
    <lineage>
        <taxon>Eukaryota</taxon>
        <taxon>Fungi</taxon>
        <taxon>Dikarya</taxon>
        <taxon>Basidiomycota</taxon>
        <taxon>Agaricomycotina</taxon>
        <taxon>Agaricomycetes</taxon>
        <taxon>Agaricomycetidae</taxon>
        <taxon>Agaricales</taxon>
        <taxon>Marasmiineae</taxon>
        <taxon>Mycenaceae</taxon>
        <taxon>Mycena</taxon>
    </lineage>
</organism>
<reference evidence="1" key="1">
    <citation type="submission" date="2023-11" db="EMBL/GenBank/DDBJ databases">
        <authorList>
            <person name="De Vega J J."/>
            <person name="De Vega J J."/>
        </authorList>
    </citation>
    <scope>NUCLEOTIDE SEQUENCE</scope>
</reference>
<proteinExistence type="predicted"/>